<protein>
    <submittedName>
        <fullName evidence="2">Uncharacterized protein</fullName>
    </submittedName>
</protein>
<feature type="compositionally biased region" description="Acidic residues" evidence="1">
    <location>
        <begin position="513"/>
        <end position="524"/>
    </location>
</feature>
<dbReference type="VEuPathDB" id="TrichDB:TVAGG3_0734960"/>
<feature type="compositionally biased region" description="Basic and acidic residues" evidence="1">
    <location>
        <begin position="550"/>
        <end position="586"/>
    </location>
</feature>
<evidence type="ECO:0000313" key="3">
    <source>
        <dbReference type="Proteomes" id="UP000001542"/>
    </source>
</evidence>
<dbReference type="CDD" id="cd00882">
    <property type="entry name" value="Ras_like_GTPase"/>
    <property type="match status" value="1"/>
</dbReference>
<evidence type="ECO:0000313" key="2">
    <source>
        <dbReference type="EMBL" id="EAY15510.1"/>
    </source>
</evidence>
<dbReference type="InterPro" id="IPR040385">
    <property type="entry name" value="RABL6"/>
</dbReference>
<feature type="region of interest" description="Disordered" evidence="1">
    <location>
        <begin position="547"/>
        <end position="600"/>
    </location>
</feature>
<dbReference type="SUPFAM" id="SSF52540">
    <property type="entry name" value="P-loop containing nucleoside triphosphate hydrolases"/>
    <property type="match status" value="1"/>
</dbReference>
<feature type="compositionally biased region" description="Acidic residues" evidence="1">
    <location>
        <begin position="362"/>
        <end position="374"/>
    </location>
</feature>
<dbReference type="GO" id="GO:0005634">
    <property type="term" value="C:nucleus"/>
    <property type="evidence" value="ECO:0000318"/>
    <property type="project" value="GO_Central"/>
</dbReference>
<dbReference type="OMA" id="RNAHETD"/>
<dbReference type="PANTHER" id="PTHR14932">
    <property type="entry name" value="RAS GTPASE-RELATED"/>
    <property type="match status" value="1"/>
</dbReference>
<feature type="compositionally biased region" description="Basic residues" evidence="1">
    <location>
        <begin position="587"/>
        <end position="600"/>
    </location>
</feature>
<dbReference type="AlphaFoldDB" id="A2DVU7"/>
<dbReference type="RefSeq" id="XP_001327733.1">
    <property type="nucleotide sequence ID" value="XM_001327698.1"/>
</dbReference>
<dbReference type="PANTHER" id="PTHR14932:SF1">
    <property type="entry name" value="RAB-LIKE PROTEIN 6"/>
    <property type="match status" value="1"/>
</dbReference>
<organism evidence="2 3">
    <name type="scientific">Trichomonas vaginalis (strain ATCC PRA-98 / G3)</name>
    <dbReference type="NCBI Taxonomy" id="412133"/>
    <lineage>
        <taxon>Eukaryota</taxon>
        <taxon>Metamonada</taxon>
        <taxon>Parabasalia</taxon>
        <taxon>Trichomonadida</taxon>
        <taxon>Trichomonadidae</taxon>
        <taxon>Trichomonas</taxon>
    </lineage>
</organism>
<feature type="compositionally biased region" description="Acidic residues" evidence="1">
    <location>
        <begin position="426"/>
        <end position="441"/>
    </location>
</feature>
<dbReference type="EMBL" id="DS113255">
    <property type="protein sequence ID" value="EAY15510.1"/>
    <property type="molecule type" value="Genomic_DNA"/>
</dbReference>
<dbReference type="STRING" id="5722.A2DVU7"/>
<dbReference type="VEuPathDB" id="TrichDB:TVAG_210400"/>
<dbReference type="GO" id="GO:0005525">
    <property type="term" value="F:GTP binding"/>
    <property type="evidence" value="ECO:0000318"/>
    <property type="project" value="GO_Central"/>
</dbReference>
<dbReference type="KEGG" id="tva:4773513"/>
<feature type="region of interest" description="Disordered" evidence="1">
    <location>
        <begin position="1"/>
        <end position="28"/>
    </location>
</feature>
<feature type="compositionally biased region" description="Basic and acidic residues" evidence="1">
    <location>
        <begin position="290"/>
        <end position="307"/>
    </location>
</feature>
<feature type="compositionally biased region" description="Basic and acidic residues" evidence="1">
    <location>
        <begin position="416"/>
        <end position="425"/>
    </location>
</feature>
<feature type="compositionally biased region" description="Basic and acidic residues" evidence="1">
    <location>
        <begin position="375"/>
        <end position="389"/>
    </location>
</feature>
<reference evidence="2" key="2">
    <citation type="journal article" date="2007" name="Science">
        <title>Draft genome sequence of the sexually transmitted pathogen Trichomonas vaginalis.</title>
        <authorList>
            <person name="Carlton J.M."/>
            <person name="Hirt R.P."/>
            <person name="Silva J.C."/>
            <person name="Delcher A.L."/>
            <person name="Schatz M."/>
            <person name="Zhao Q."/>
            <person name="Wortman J.R."/>
            <person name="Bidwell S.L."/>
            <person name="Alsmark U.C.M."/>
            <person name="Besteiro S."/>
            <person name="Sicheritz-Ponten T."/>
            <person name="Noel C.J."/>
            <person name="Dacks J.B."/>
            <person name="Foster P.G."/>
            <person name="Simillion C."/>
            <person name="Van de Peer Y."/>
            <person name="Miranda-Saavedra D."/>
            <person name="Barton G.J."/>
            <person name="Westrop G.D."/>
            <person name="Mueller S."/>
            <person name="Dessi D."/>
            <person name="Fiori P.L."/>
            <person name="Ren Q."/>
            <person name="Paulsen I."/>
            <person name="Zhang H."/>
            <person name="Bastida-Corcuera F.D."/>
            <person name="Simoes-Barbosa A."/>
            <person name="Brown M.T."/>
            <person name="Hayes R.D."/>
            <person name="Mukherjee M."/>
            <person name="Okumura C.Y."/>
            <person name="Schneider R."/>
            <person name="Smith A.J."/>
            <person name="Vanacova S."/>
            <person name="Villalvazo M."/>
            <person name="Haas B.J."/>
            <person name="Pertea M."/>
            <person name="Feldblyum T.V."/>
            <person name="Utterback T.R."/>
            <person name="Shu C.L."/>
            <person name="Osoegawa K."/>
            <person name="de Jong P.J."/>
            <person name="Hrdy I."/>
            <person name="Horvathova L."/>
            <person name="Zubacova Z."/>
            <person name="Dolezal P."/>
            <person name="Malik S.B."/>
            <person name="Logsdon J.M. Jr."/>
            <person name="Henze K."/>
            <person name="Gupta A."/>
            <person name="Wang C.C."/>
            <person name="Dunne R.L."/>
            <person name="Upcroft J.A."/>
            <person name="Upcroft P."/>
            <person name="White O."/>
            <person name="Salzberg S.L."/>
            <person name="Tang P."/>
            <person name="Chiu C.-H."/>
            <person name="Lee Y.-S."/>
            <person name="Embley T.M."/>
            <person name="Coombs G.H."/>
            <person name="Mottram J.C."/>
            <person name="Tachezy J."/>
            <person name="Fraser-Liggett C.M."/>
            <person name="Johnson P.J."/>
        </authorList>
    </citation>
    <scope>NUCLEOTIDE SEQUENCE [LARGE SCALE GENOMIC DNA]</scope>
    <source>
        <strain evidence="2">G3</strain>
    </source>
</reference>
<dbReference type="OrthoDB" id="207081at2759"/>
<dbReference type="Gene3D" id="3.40.50.300">
    <property type="entry name" value="P-loop containing nucleotide triphosphate hydrolases"/>
    <property type="match status" value="1"/>
</dbReference>
<feature type="region of interest" description="Disordered" evidence="1">
    <location>
        <begin position="249"/>
        <end position="276"/>
    </location>
</feature>
<gene>
    <name evidence="2" type="ORF">TVAG_210400</name>
</gene>
<feature type="region of interest" description="Disordered" evidence="1">
    <location>
        <begin position="290"/>
        <end position="524"/>
    </location>
</feature>
<proteinExistence type="predicted"/>
<dbReference type="GO" id="GO:0005829">
    <property type="term" value="C:cytosol"/>
    <property type="evidence" value="ECO:0000318"/>
    <property type="project" value="GO_Central"/>
</dbReference>
<feature type="compositionally biased region" description="Basic and acidic residues" evidence="1">
    <location>
        <begin position="320"/>
        <end position="329"/>
    </location>
</feature>
<sequence>MGNEQAMPIQNLPPGVVQGSKPELSPRGNSPYKFQPTHEILIAVRGQRSSGKTTLVNRILAKPFNESYVATPFLQASEVPFSADFTNGEVINLKVWDVVEKALIPVDDTSKSDYPDASSIDTLKRADGLVILIDPRHKDTITLANKIIGEASIDLPIMVFSNFQDENVDPVIPELLQSKIGRFGFIPGSLKTGQGLKELHSWISVPYIYSNKKHLEALLKLTSEDLIEKLQQVNEKVVDFLTKETALISMPKVPPPPPKQEVQQQPSPKPKPVEEEPEPLAEIIAMDKNARKQEVKQQEQKPEEKEPRRKARRIIHVKRRDSSDKDLTKSTESVGEETKPSSPKTVPEHPKPKPKPIPQKDENDDFFGDDDGNDDAMKLPSDHDDEDIKPNPLVQAVPQKKKAPAPIQPPVQVQQPKKEEKPKVDDENDDFFGDDDGNNNDDDMKLPSDHSDEEEVKPNLLVQAVPQKKTQKQVIPEKQENEKIIEEPKPEIKVEKQPTPVNIPVVNQKPADNDDFFGDDDEDDDALKFDENAEVKLNKLPPLELQTVSSEEKFEEKQEQKVEEKIEEKIEEKVEEPKQETAPRKDLPKRKAVKLRRGHH</sequence>
<feature type="compositionally biased region" description="Basic and acidic residues" evidence="1">
    <location>
        <begin position="475"/>
        <end position="496"/>
    </location>
</feature>
<evidence type="ECO:0000256" key="1">
    <source>
        <dbReference type="SAM" id="MobiDB-lite"/>
    </source>
</evidence>
<accession>A2DVU7</accession>
<feature type="compositionally biased region" description="Basic residues" evidence="1">
    <location>
        <begin position="308"/>
        <end position="319"/>
    </location>
</feature>
<keyword evidence="3" id="KW-1185">Reference proteome</keyword>
<dbReference type="InterPro" id="IPR027417">
    <property type="entry name" value="P-loop_NTPase"/>
</dbReference>
<reference evidence="2" key="1">
    <citation type="submission" date="2006-10" db="EMBL/GenBank/DDBJ databases">
        <authorList>
            <person name="Amadeo P."/>
            <person name="Zhao Q."/>
            <person name="Wortman J."/>
            <person name="Fraser-Liggett C."/>
            <person name="Carlton J."/>
        </authorList>
    </citation>
    <scope>NUCLEOTIDE SEQUENCE</scope>
    <source>
        <strain evidence="2">G3</strain>
    </source>
</reference>
<dbReference type="Proteomes" id="UP000001542">
    <property type="component" value="Unassembled WGS sequence"/>
</dbReference>
<dbReference type="InParanoid" id="A2DVU7"/>
<name>A2DVU7_TRIV3</name>